<comment type="catalytic activity">
    <reaction evidence="1 7">
        <text>[protein]-peptidylproline (omega=180) = [protein]-peptidylproline (omega=0)</text>
        <dbReference type="Rhea" id="RHEA:16237"/>
        <dbReference type="Rhea" id="RHEA-COMP:10747"/>
        <dbReference type="Rhea" id="RHEA-COMP:10748"/>
        <dbReference type="ChEBI" id="CHEBI:83833"/>
        <dbReference type="ChEBI" id="CHEBI:83834"/>
        <dbReference type="EC" id="5.2.1.8"/>
    </reaction>
</comment>
<keyword evidence="6 7" id="KW-0413">Isomerase</keyword>
<evidence type="ECO:0000259" key="9">
    <source>
        <dbReference type="PROSITE" id="PS50059"/>
    </source>
</evidence>
<evidence type="ECO:0000313" key="10">
    <source>
        <dbReference type="EMBL" id="QBH73883.1"/>
    </source>
</evidence>
<sequence length="444" mass="50931">MDITHSLDGGVLKEISIHGNGIERPHKGCKVFVHYTGTLPDGKVFDKTNDVPFQFIIGKDMTIKGFELAVSSMSCGEISKFKCHPNYGYGQDGFENIIPPNTWITFEIHLINCVWEDISRKKDGSITKQILEHGSGYDTPRNVSLVNINLLKEENGCEIKEVNVEFRLGEGKVHGICPGIEQALTKFKIQEKSRLFIHGKHTFLNPSIENYEEVYVVKLNFFEKFEDSWSLTSEDRIEQAKYFKQKGTDYYKLENYKQALKFYKKMVEYLKDDISVNKTQVEEVKLLTVVSYLNSAMCNLKSNRHTQAKNDCDSALKLDPFNVKALFRKGEALIGLHELNAAKHCFKAVLQKEPHNRAAIAKITECDSKFKQQKSLEKSVYSNMFEKFAKRDTEKEEEALSQQPDVMITLGEWGDDERERAPTEFEKENPNILMLNTTGDFKNM</sequence>
<dbReference type="KEGG" id="dvt:126894707"/>
<dbReference type="InterPro" id="IPR001179">
    <property type="entry name" value="PPIase_FKBP_dom"/>
</dbReference>
<keyword evidence="4 8" id="KW-0802">TPR repeat</keyword>
<dbReference type="InterPro" id="IPR046357">
    <property type="entry name" value="PPIase_dom_sf"/>
</dbReference>
<dbReference type="InterPro" id="IPR011990">
    <property type="entry name" value="TPR-like_helical_dom_sf"/>
</dbReference>
<dbReference type="InterPro" id="IPR019734">
    <property type="entry name" value="TPR_rpt"/>
</dbReference>
<dbReference type="PROSITE" id="PS50059">
    <property type="entry name" value="FKBP_PPIASE"/>
    <property type="match status" value="1"/>
</dbReference>
<dbReference type="InterPro" id="IPR050754">
    <property type="entry name" value="FKBP4/5/8-like"/>
</dbReference>
<evidence type="ECO:0000256" key="7">
    <source>
        <dbReference type="PROSITE-ProRule" id="PRU00277"/>
    </source>
</evidence>
<feature type="repeat" description="TPR" evidence="8">
    <location>
        <begin position="240"/>
        <end position="273"/>
    </location>
</feature>
<dbReference type="Gene3D" id="3.10.50.40">
    <property type="match status" value="2"/>
</dbReference>
<evidence type="ECO:0000256" key="5">
    <source>
        <dbReference type="ARBA" id="ARBA00023110"/>
    </source>
</evidence>
<dbReference type="GeneID" id="126894707"/>
<dbReference type="PANTHER" id="PTHR46512:SF9">
    <property type="entry name" value="PEPTIDYLPROLYL ISOMERASE"/>
    <property type="match status" value="1"/>
</dbReference>
<dbReference type="PROSITE" id="PS50005">
    <property type="entry name" value="TPR"/>
    <property type="match status" value="1"/>
</dbReference>
<dbReference type="GO" id="GO:0003755">
    <property type="term" value="F:peptidyl-prolyl cis-trans isomerase activity"/>
    <property type="evidence" value="ECO:0007669"/>
    <property type="project" value="UniProtKB-KW"/>
</dbReference>
<evidence type="ECO:0000256" key="6">
    <source>
        <dbReference type="ARBA" id="ARBA00023235"/>
    </source>
</evidence>
<dbReference type="Pfam" id="PF00254">
    <property type="entry name" value="FKBP_C"/>
    <property type="match status" value="1"/>
</dbReference>
<dbReference type="SUPFAM" id="SSF54534">
    <property type="entry name" value="FKBP-like"/>
    <property type="match status" value="2"/>
</dbReference>
<evidence type="ECO:0000256" key="1">
    <source>
        <dbReference type="ARBA" id="ARBA00000971"/>
    </source>
</evidence>
<dbReference type="AlphaFoldDB" id="A0A481SYP0"/>
<evidence type="ECO:0000256" key="4">
    <source>
        <dbReference type="ARBA" id="ARBA00022803"/>
    </source>
</evidence>
<evidence type="ECO:0000256" key="2">
    <source>
        <dbReference type="ARBA" id="ARBA00013194"/>
    </source>
</evidence>
<dbReference type="EMBL" id="MH799724">
    <property type="protein sequence ID" value="QBH73883.1"/>
    <property type="molecule type" value="mRNA"/>
</dbReference>
<feature type="domain" description="PPIase FKBP-type" evidence="9">
    <location>
        <begin position="28"/>
        <end position="114"/>
    </location>
</feature>
<dbReference type="OrthoDB" id="433738at2759"/>
<dbReference type="SMART" id="SM00028">
    <property type="entry name" value="TPR"/>
    <property type="match status" value="3"/>
</dbReference>
<dbReference type="EC" id="5.2.1.8" evidence="2 7"/>
<dbReference type="SUPFAM" id="SSF48452">
    <property type="entry name" value="TPR-like"/>
    <property type="match status" value="1"/>
</dbReference>
<accession>A0A481SYP0</accession>
<dbReference type="PANTHER" id="PTHR46512">
    <property type="entry name" value="PEPTIDYLPROLYL ISOMERASE"/>
    <property type="match status" value="1"/>
</dbReference>
<dbReference type="Gene3D" id="1.25.40.10">
    <property type="entry name" value="Tetratricopeptide repeat domain"/>
    <property type="match status" value="1"/>
</dbReference>
<keyword evidence="3" id="KW-0677">Repeat</keyword>
<organism evidence="10">
    <name type="scientific">Daktulosphaira vitifoliae</name>
    <name type="common">Grape phylloxera</name>
    <name type="synonym">Viteus vitifoliae</name>
    <dbReference type="NCBI Taxonomy" id="58002"/>
    <lineage>
        <taxon>Eukaryota</taxon>
        <taxon>Metazoa</taxon>
        <taxon>Ecdysozoa</taxon>
        <taxon>Arthropoda</taxon>
        <taxon>Hexapoda</taxon>
        <taxon>Insecta</taxon>
        <taxon>Pterygota</taxon>
        <taxon>Neoptera</taxon>
        <taxon>Paraneoptera</taxon>
        <taxon>Hemiptera</taxon>
        <taxon>Sternorrhyncha</taxon>
        <taxon>Aphidomorpha</taxon>
        <taxon>Phylloxeroidea</taxon>
        <taxon>Phylloxeridae</taxon>
        <taxon>Daktulosphaira</taxon>
    </lineage>
</organism>
<keyword evidence="5 7" id="KW-0697">Rotamase</keyword>
<name>A0A481SYP0_DAKVI</name>
<dbReference type="RefSeq" id="XP_050521865.1">
    <property type="nucleotide sequence ID" value="XM_050665908.1"/>
</dbReference>
<protein>
    <recommendedName>
        <fullName evidence="2 7">peptidylprolyl isomerase</fullName>
        <ecNumber evidence="2 7">5.2.1.8</ecNumber>
    </recommendedName>
</protein>
<evidence type="ECO:0000256" key="3">
    <source>
        <dbReference type="ARBA" id="ARBA00022737"/>
    </source>
</evidence>
<proteinExistence type="evidence at transcript level"/>
<evidence type="ECO:0000256" key="8">
    <source>
        <dbReference type="PROSITE-ProRule" id="PRU00339"/>
    </source>
</evidence>
<dbReference type="CTD" id="47762"/>
<dbReference type="Pfam" id="PF13181">
    <property type="entry name" value="TPR_8"/>
    <property type="match status" value="1"/>
</dbReference>
<reference evidence="10" key="1">
    <citation type="journal article" date="2019" name="Sci. Rep.">
        <title>No signal of deleterious mutation accumulation in conserved gene sequences of extant asexual hexapods.</title>
        <authorList>
            <person name="Brandt A."/>
            <person name="Bast J."/>
            <person name="Scheu S."/>
            <person name="Meusemann K."/>
            <person name="Donath A."/>
            <person name="Schuette K."/>
            <person name="Machida R."/>
            <person name="Kraaijeveld K."/>
        </authorList>
    </citation>
    <scope>NUCLEOTIDE SEQUENCE</scope>
    <source>
        <strain evidence="10">OG2874</strain>
    </source>
</reference>